<feature type="domain" description="Glycosyl transferase family 1" evidence="1">
    <location>
        <begin position="180"/>
        <end position="328"/>
    </location>
</feature>
<gene>
    <name evidence="3" type="ORF">SAMN04488034_102324</name>
</gene>
<dbReference type="RefSeq" id="WP_093112651.1">
    <property type="nucleotide sequence ID" value="NZ_FNGG01000002.1"/>
</dbReference>
<dbReference type="GO" id="GO:0016757">
    <property type="term" value="F:glycosyltransferase activity"/>
    <property type="evidence" value="ECO:0007669"/>
    <property type="project" value="InterPro"/>
</dbReference>
<dbReference type="Gene3D" id="3.40.50.2000">
    <property type="entry name" value="Glycogen Phosphorylase B"/>
    <property type="match status" value="2"/>
</dbReference>
<feature type="domain" description="Glycosyltransferase subfamily 4-like N-terminal" evidence="2">
    <location>
        <begin position="14"/>
        <end position="167"/>
    </location>
</feature>
<accession>A0A1H5LKG6</accession>
<dbReference type="Proteomes" id="UP000199448">
    <property type="component" value="Unassembled WGS sequence"/>
</dbReference>
<dbReference type="InterPro" id="IPR028098">
    <property type="entry name" value="Glyco_trans_4-like_N"/>
</dbReference>
<dbReference type="SUPFAM" id="SSF53756">
    <property type="entry name" value="UDP-Glycosyltransferase/glycogen phosphorylase"/>
    <property type="match status" value="1"/>
</dbReference>
<keyword evidence="3" id="KW-0808">Transferase</keyword>
<evidence type="ECO:0000313" key="4">
    <source>
        <dbReference type="Proteomes" id="UP000199448"/>
    </source>
</evidence>
<dbReference type="InterPro" id="IPR001296">
    <property type="entry name" value="Glyco_trans_1"/>
</dbReference>
<dbReference type="Pfam" id="PF13439">
    <property type="entry name" value="Glyco_transf_4"/>
    <property type="match status" value="1"/>
</dbReference>
<dbReference type="CDD" id="cd03811">
    <property type="entry name" value="GT4_GT28_WabH-like"/>
    <property type="match status" value="1"/>
</dbReference>
<evidence type="ECO:0000313" key="3">
    <source>
        <dbReference type="EMBL" id="SEE77573.1"/>
    </source>
</evidence>
<dbReference type="PANTHER" id="PTHR45947:SF3">
    <property type="entry name" value="SULFOQUINOVOSYL TRANSFERASE SQD2"/>
    <property type="match status" value="1"/>
</dbReference>
<dbReference type="STRING" id="390640.SAMN04488034_102324"/>
<sequence length="366" mass="41701">MKILHLIQKPQNRGAETFACQLANHQLTQGHEVKLVSIFSGEAELPWKGEISSLRASVKNRFLDFPAWKRLNRIVREFQPDVIQTNAGDTLKYAVFSKLIFRWNVPVVFRNASEVGRYLNSKFQKQFNRFLYKHVDWVISVSQASKKDLVNHFPFLQSRSQVIPIGLEEKSYIKAIDLRSKGNHHVVHVGGFSFEKNHEGLINIFQKVLSTVSGAHLHLVGDGPLRSKIEDLVRAMNLENRVTFYGFVNNPLDFIKSADVLVLPSIIEGLPGVLLEAMYCKTPLVAYDVGGISEIVSERTGSLVEKDDEDSFSQRIEENLLNPDLARIESAYAQVCSHYMNKEISRKFSEAYQRIVSKQRLIRQSS</sequence>
<dbReference type="PANTHER" id="PTHR45947">
    <property type="entry name" value="SULFOQUINOVOSYL TRANSFERASE SQD2"/>
    <property type="match status" value="1"/>
</dbReference>
<dbReference type="InterPro" id="IPR050194">
    <property type="entry name" value="Glycosyltransferase_grp1"/>
</dbReference>
<protein>
    <submittedName>
        <fullName evidence="3">Glycosyltransferase involved in cell wall bisynthesis</fullName>
    </submittedName>
</protein>
<organism evidence="3 4">
    <name type="scientific">Salinimicrobium catena</name>
    <dbReference type="NCBI Taxonomy" id="390640"/>
    <lineage>
        <taxon>Bacteria</taxon>
        <taxon>Pseudomonadati</taxon>
        <taxon>Bacteroidota</taxon>
        <taxon>Flavobacteriia</taxon>
        <taxon>Flavobacteriales</taxon>
        <taxon>Flavobacteriaceae</taxon>
        <taxon>Salinimicrobium</taxon>
    </lineage>
</organism>
<name>A0A1H5LKG6_9FLAO</name>
<evidence type="ECO:0000259" key="2">
    <source>
        <dbReference type="Pfam" id="PF13439"/>
    </source>
</evidence>
<dbReference type="AlphaFoldDB" id="A0A1H5LKG6"/>
<reference evidence="3 4" key="1">
    <citation type="submission" date="2016-10" db="EMBL/GenBank/DDBJ databases">
        <authorList>
            <person name="de Groot N.N."/>
        </authorList>
    </citation>
    <scope>NUCLEOTIDE SEQUENCE [LARGE SCALE GENOMIC DNA]</scope>
    <source>
        <strain evidence="3 4">DSM 23553</strain>
    </source>
</reference>
<proteinExistence type="predicted"/>
<dbReference type="EMBL" id="FNUG01000002">
    <property type="protein sequence ID" value="SEE77573.1"/>
    <property type="molecule type" value="Genomic_DNA"/>
</dbReference>
<keyword evidence="4" id="KW-1185">Reference proteome</keyword>
<dbReference type="Pfam" id="PF00534">
    <property type="entry name" value="Glycos_transf_1"/>
    <property type="match status" value="1"/>
</dbReference>
<dbReference type="OrthoDB" id="1522162at2"/>
<evidence type="ECO:0000259" key="1">
    <source>
        <dbReference type="Pfam" id="PF00534"/>
    </source>
</evidence>